<accession>A0A1V2H6P7</accession>
<dbReference type="PANTHER" id="PTHR33376:SF4">
    <property type="entry name" value="SIALIC ACID-BINDING PERIPLASMIC PROTEIN SIAP"/>
    <property type="match status" value="1"/>
</dbReference>
<dbReference type="Proteomes" id="UP000188879">
    <property type="component" value="Unassembled WGS sequence"/>
</dbReference>
<evidence type="ECO:0000256" key="3">
    <source>
        <dbReference type="ARBA" id="ARBA00022448"/>
    </source>
</evidence>
<comment type="caution">
    <text evidence="5">The sequence shown here is derived from an EMBL/GenBank/DDBJ whole genome shotgun (WGS) entry which is preliminary data.</text>
</comment>
<organism evidence="5 6">
    <name type="scientific">Teichococcus deserti</name>
    <dbReference type="NCBI Taxonomy" id="1817963"/>
    <lineage>
        <taxon>Bacteria</taxon>
        <taxon>Pseudomonadati</taxon>
        <taxon>Pseudomonadota</taxon>
        <taxon>Alphaproteobacteria</taxon>
        <taxon>Acetobacterales</taxon>
        <taxon>Roseomonadaceae</taxon>
        <taxon>Roseomonas</taxon>
    </lineage>
</organism>
<dbReference type="GO" id="GO:0055085">
    <property type="term" value="P:transmembrane transport"/>
    <property type="evidence" value="ECO:0007669"/>
    <property type="project" value="InterPro"/>
</dbReference>
<keyword evidence="3" id="KW-0813">Transport</keyword>
<evidence type="ECO:0000313" key="5">
    <source>
        <dbReference type="EMBL" id="ONG57022.1"/>
    </source>
</evidence>
<dbReference type="PANTHER" id="PTHR33376">
    <property type="match status" value="1"/>
</dbReference>
<dbReference type="OrthoDB" id="8204956at2"/>
<dbReference type="InterPro" id="IPR038404">
    <property type="entry name" value="TRAP_DctP_sf"/>
</dbReference>
<dbReference type="Gene3D" id="3.40.190.170">
    <property type="entry name" value="Bacterial extracellular solute-binding protein, family 7"/>
    <property type="match status" value="1"/>
</dbReference>
<evidence type="ECO:0000313" key="6">
    <source>
        <dbReference type="Proteomes" id="UP000188879"/>
    </source>
</evidence>
<reference evidence="5 6" key="1">
    <citation type="submission" date="2016-10" db="EMBL/GenBank/DDBJ databases">
        <title>Draft Genome sequence of Roseomonas sp. strain M3.</title>
        <authorList>
            <person name="Subhash Y."/>
            <person name="Lee S."/>
        </authorList>
    </citation>
    <scope>NUCLEOTIDE SEQUENCE [LARGE SCALE GENOMIC DNA]</scope>
    <source>
        <strain evidence="5 6">M3</strain>
    </source>
</reference>
<dbReference type="NCBIfam" id="NF037995">
    <property type="entry name" value="TRAP_S1"/>
    <property type="match status" value="1"/>
</dbReference>
<dbReference type="InterPro" id="IPR018389">
    <property type="entry name" value="DctP_fam"/>
</dbReference>
<gene>
    <name evidence="5" type="ORF">BKE38_04790</name>
</gene>
<dbReference type="CDD" id="cd13603">
    <property type="entry name" value="PBP2_TRAP_Siap_TeaA_like"/>
    <property type="match status" value="1"/>
</dbReference>
<evidence type="ECO:0000256" key="2">
    <source>
        <dbReference type="ARBA" id="ARBA00009023"/>
    </source>
</evidence>
<comment type="subcellular location">
    <subcellularLocation>
        <location evidence="1">Cell envelope</location>
    </subcellularLocation>
</comment>
<proteinExistence type="inferred from homology"/>
<sequence>MTDLLTRRHLGAASLGLALALPALRRPLAAETVLRLSTNLPPSHPLNQRLLEAAATIGSRSDGKLELRLFPANQLGADTDVLSQLRSGAVQMMTLSGLILSTLVPVASLNGVGFAFPDYPTVWRAMDGALGAFLRGEIAKAGLTPMTRIWDNGFRQITSAAKPVEKPEDLANFKIRVPVSPLWTSLFRAFGAAPASINFAETYSALQTRLVDGQENPLPVIETARLYEVQKFCAMTNHMWDGFWLLANRRAFAGLTTGQQEMVQQELDAAALREREDLATLSTALEGTLAARGLRFNAPDPAPFRQKLQQAGFYEQWKTRYGAEAWGQLEAAVGKLG</sequence>
<keyword evidence="6" id="KW-1185">Reference proteome</keyword>
<protein>
    <submittedName>
        <fullName evidence="5">ABC transporter substrate-binding protein</fullName>
    </submittedName>
</protein>
<evidence type="ECO:0000256" key="1">
    <source>
        <dbReference type="ARBA" id="ARBA00004196"/>
    </source>
</evidence>
<dbReference type="GO" id="GO:0030288">
    <property type="term" value="C:outer membrane-bounded periplasmic space"/>
    <property type="evidence" value="ECO:0007669"/>
    <property type="project" value="InterPro"/>
</dbReference>
<dbReference type="AlphaFoldDB" id="A0A1V2H6P7"/>
<keyword evidence="4" id="KW-0732">Signal</keyword>
<dbReference type="InterPro" id="IPR004682">
    <property type="entry name" value="TRAP_DctP"/>
</dbReference>
<dbReference type="EMBL" id="MLCO01000031">
    <property type="protein sequence ID" value="ONG57022.1"/>
    <property type="molecule type" value="Genomic_DNA"/>
</dbReference>
<name>A0A1V2H6P7_9PROT</name>
<evidence type="ECO:0000256" key="4">
    <source>
        <dbReference type="ARBA" id="ARBA00022729"/>
    </source>
</evidence>
<dbReference type="NCBIfam" id="TIGR00787">
    <property type="entry name" value="dctP"/>
    <property type="match status" value="1"/>
</dbReference>
<comment type="similarity">
    <text evidence="2">Belongs to the bacterial solute-binding protein 7 family.</text>
</comment>
<dbReference type="RefSeq" id="WP_076956246.1">
    <property type="nucleotide sequence ID" value="NZ_MLCO01000031.1"/>
</dbReference>
<dbReference type="Pfam" id="PF03480">
    <property type="entry name" value="DctP"/>
    <property type="match status" value="1"/>
</dbReference>